<feature type="compositionally biased region" description="Polar residues" evidence="13">
    <location>
        <begin position="825"/>
        <end position="858"/>
    </location>
</feature>
<dbReference type="GO" id="GO:0005829">
    <property type="term" value="C:cytosol"/>
    <property type="evidence" value="ECO:0007669"/>
    <property type="project" value="TreeGrafter"/>
</dbReference>
<feature type="region of interest" description="Disordered" evidence="13">
    <location>
        <begin position="571"/>
        <end position="590"/>
    </location>
</feature>
<evidence type="ECO:0000256" key="11">
    <source>
        <dbReference type="PROSITE-ProRule" id="PRU00175"/>
    </source>
</evidence>
<evidence type="ECO:0000256" key="2">
    <source>
        <dbReference type="ARBA" id="ARBA00004116"/>
    </source>
</evidence>
<evidence type="ECO:0000256" key="3">
    <source>
        <dbReference type="ARBA" id="ARBA00008863"/>
    </source>
</evidence>
<dbReference type="PROSITE" id="PS50082">
    <property type="entry name" value="WD_REPEATS_2"/>
    <property type="match status" value="1"/>
</dbReference>
<dbReference type="PANTHER" id="PTHR46200:SF1">
    <property type="entry name" value="GATOR COMPLEX PROTEIN WDR24"/>
    <property type="match status" value="1"/>
</dbReference>
<keyword evidence="5" id="KW-0926">Vacuole</keyword>
<evidence type="ECO:0000256" key="6">
    <source>
        <dbReference type="ARBA" id="ARBA00022574"/>
    </source>
</evidence>
<dbReference type="Pfam" id="PF17120">
    <property type="entry name" value="zf-RING_16"/>
    <property type="match status" value="1"/>
</dbReference>
<evidence type="ECO:0000256" key="8">
    <source>
        <dbReference type="ARBA" id="ARBA00022737"/>
    </source>
</evidence>
<gene>
    <name evidence="15" type="ORF">J8A68_002757</name>
</gene>
<comment type="subcellular location">
    <subcellularLocation>
        <location evidence="2">Vacuole</location>
    </subcellularLocation>
</comment>
<keyword evidence="9 11" id="KW-0863">Zinc-finger</keyword>
<feature type="domain" description="RING-type" evidence="14">
    <location>
        <begin position="1127"/>
        <end position="1167"/>
    </location>
</feature>
<keyword evidence="8" id="KW-0677">Repeat</keyword>
<dbReference type="InterPro" id="IPR037590">
    <property type="entry name" value="WDR24"/>
</dbReference>
<feature type="repeat" description="WD" evidence="12">
    <location>
        <begin position="192"/>
        <end position="233"/>
    </location>
</feature>
<comment type="similarity">
    <text evidence="3">Belongs to the WD repeat RTC1 family.</text>
</comment>
<feature type="region of interest" description="Disordered" evidence="13">
    <location>
        <begin position="775"/>
        <end position="865"/>
    </location>
</feature>
<proteinExistence type="inferred from homology"/>
<dbReference type="InterPro" id="IPR001841">
    <property type="entry name" value="Znf_RING"/>
</dbReference>
<evidence type="ECO:0000256" key="5">
    <source>
        <dbReference type="ARBA" id="ARBA00022554"/>
    </source>
</evidence>
<dbReference type="PROSITE" id="PS50294">
    <property type="entry name" value="WD_REPEATS_REGION"/>
    <property type="match status" value="1"/>
</dbReference>
<organism evidence="15 16">
    <name type="scientific">[Candida] subhashii</name>
    <dbReference type="NCBI Taxonomy" id="561895"/>
    <lineage>
        <taxon>Eukaryota</taxon>
        <taxon>Fungi</taxon>
        <taxon>Dikarya</taxon>
        <taxon>Ascomycota</taxon>
        <taxon>Saccharomycotina</taxon>
        <taxon>Pichiomycetes</taxon>
        <taxon>Debaryomycetaceae</taxon>
        <taxon>Spathaspora</taxon>
    </lineage>
</organism>
<comment type="function">
    <text evidence="1">May be involved in a process influencing telomere capping.</text>
</comment>
<evidence type="ECO:0000256" key="12">
    <source>
        <dbReference type="PROSITE-ProRule" id="PRU00221"/>
    </source>
</evidence>
<keyword evidence="7" id="KW-0479">Metal-binding</keyword>
<protein>
    <recommendedName>
        <fullName evidence="4">Restriction of telomere capping protein 1</fullName>
    </recommendedName>
</protein>
<evidence type="ECO:0000256" key="4">
    <source>
        <dbReference type="ARBA" id="ARBA00015098"/>
    </source>
</evidence>
<dbReference type="CDD" id="cd16488">
    <property type="entry name" value="mRING-H2-C3H3C2_Mio-like"/>
    <property type="match status" value="1"/>
</dbReference>
<dbReference type="InterPro" id="IPR019775">
    <property type="entry name" value="WD40_repeat_CS"/>
</dbReference>
<dbReference type="PROSITE" id="PS50089">
    <property type="entry name" value="ZF_RING_2"/>
    <property type="match status" value="1"/>
</dbReference>
<evidence type="ECO:0000259" key="14">
    <source>
        <dbReference type="PROSITE" id="PS50089"/>
    </source>
</evidence>
<comment type="caution">
    <text evidence="15">The sequence shown here is derived from an EMBL/GenBank/DDBJ whole genome shotgun (WGS) entry which is preliminary data.</text>
</comment>
<dbReference type="OrthoDB" id="60955at2759"/>
<sequence>MSSGGSGSGGIGTSQSNLARFAFNIYGTLNTSQSNDGSISPQSSSTASSSNRSTRQHSQQEQTFLNYDKLVYNCERETVALSQLNYPLQPSNYSAITTTSNHHNEMKHHVVIGGKNYLRLLCLNEDQRKIVQEINLTDSSSNSIYTSRVPNKLFNINTVKTFNDIIGCGLSNGLISIYKISPNGKSKIVNKFSDHKRTVNSLDFIETENQVLSGSQDGTIKLWDLRSSSSKPMLTLQANLHSDPIRACQYSPHSSVRNKICVLSVHDSGALCKFDLRSSGGGSNSNFQNMYSPDKKWNLHSGPALSLHIHPEKEYVLTGGRDHKICVFNYGENQTNVANRTSPDHMINTYGPILKVRWSTYPLSSYSHHPFDEFQETGSSTNPLFNYDIACSYLNDDSTITVYNLSRKYIPKQIIRSIGCKPIQNFIWTKNHMRSRQIWSITKANIFTSYELDNVLDPDIRRPLNELSSVSMSWNNNLGDLCFVNQNKDDFELGDDNDSLITISEMDPHHSQQQEFESSDMILERSHTHSLETTMENDMELTKSNSVVGMQSFTTSLTTSPVEKPPLFRSFTHNPMHNSATTKTPSPIPVYRTTTTTPGMNLMQQNESTTSSFGGILRPKLNRNSSQATQESIVSLGSTPHQRYTNAKPTSSSQGQQNLISSPYVIPFSLPIPANDEFVFRFLSANYMVNIPDGFNLVDVCLFNANSAANAGSYRTCQVWRLLAVSIEEDYIQEKHTAQEQEQQQQQQQDGTAKTEIVVSEVAEKETRSISSELGNFVGSYNSTSTTGYGGSGSTTGKQGGSTDESAIHDRKLMPGEAEEDEMTSNDISIAGSSSDPGTRSRTNSLSNLRLVASPNSASREDVDNGEEDLIDEVISEPGVDEMLSRSAPVSIMSIPQRSKTNEDIDDENLNLIKNTLLGTSPSGTPGLSGRSSQTFSSIAISSSPQSYHAFPPKSIHTTKTRTNASGEFSALKSGLSMALKERDGEEDHDVEKEKDHTEKDWKFTNLLRKVLDYALLQGDIVFVATVVLIFYDICPGTITQEECLDWLSIYIDILQRKRLFINAANVLNSAPLSVLEILKNVYSVDLDLRLYCTWCRKLLVNEKSKRAGGNFGYWYCDECSKTQMNCVYCCEPCKGLGVVVSLKCGHRGHFGCLKEWFIEDENIECPGGCDFSIS</sequence>
<evidence type="ECO:0000256" key="9">
    <source>
        <dbReference type="ARBA" id="ARBA00022771"/>
    </source>
</evidence>
<evidence type="ECO:0000313" key="15">
    <source>
        <dbReference type="EMBL" id="KAG7663705.1"/>
    </source>
</evidence>
<reference evidence="15 16" key="1">
    <citation type="journal article" date="2021" name="DNA Res.">
        <title>Genome analysis of Candida subhashii reveals its hybrid nature and dual mitochondrial genome conformations.</title>
        <authorList>
            <person name="Mixao V."/>
            <person name="Hegedusova E."/>
            <person name="Saus E."/>
            <person name="Pryszcz L.P."/>
            <person name="Cillingova A."/>
            <person name="Nosek J."/>
            <person name="Gabaldon T."/>
        </authorList>
    </citation>
    <scope>NUCLEOTIDE SEQUENCE [LARGE SCALE GENOMIC DNA]</scope>
    <source>
        <strain evidence="15 16">CBS 10753</strain>
    </source>
</reference>
<dbReference type="Pfam" id="PF00400">
    <property type="entry name" value="WD40"/>
    <property type="match status" value="2"/>
</dbReference>
<feature type="region of interest" description="Disordered" evidence="13">
    <location>
        <begin position="624"/>
        <end position="656"/>
    </location>
</feature>
<dbReference type="GO" id="GO:0008270">
    <property type="term" value="F:zinc ion binding"/>
    <property type="evidence" value="ECO:0007669"/>
    <property type="project" value="UniProtKB-KW"/>
</dbReference>
<feature type="compositionally biased region" description="Polar residues" evidence="13">
    <location>
        <begin position="571"/>
        <end position="585"/>
    </location>
</feature>
<feature type="region of interest" description="Disordered" evidence="13">
    <location>
        <begin position="33"/>
        <end position="60"/>
    </location>
</feature>
<dbReference type="AlphaFoldDB" id="A0A8J5QNN1"/>
<evidence type="ECO:0000256" key="7">
    <source>
        <dbReference type="ARBA" id="ARBA00022723"/>
    </source>
</evidence>
<keyword evidence="16" id="KW-1185">Reference proteome</keyword>
<feature type="compositionally biased region" description="Gly residues" evidence="13">
    <location>
        <begin position="788"/>
        <end position="800"/>
    </location>
</feature>
<evidence type="ECO:0000256" key="1">
    <source>
        <dbReference type="ARBA" id="ARBA00002738"/>
    </source>
</evidence>
<dbReference type="RefSeq" id="XP_049263937.1">
    <property type="nucleotide sequence ID" value="XM_049406541.1"/>
</dbReference>
<evidence type="ECO:0000256" key="10">
    <source>
        <dbReference type="ARBA" id="ARBA00022833"/>
    </source>
</evidence>
<dbReference type="EMBL" id="JAGSYN010000121">
    <property type="protein sequence ID" value="KAG7663705.1"/>
    <property type="molecule type" value="Genomic_DNA"/>
</dbReference>
<keyword evidence="10" id="KW-0862">Zinc</keyword>
<accession>A0A8J5QNN1</accession>
<dbReference type="InterPro" id="IPR001680">
    <property type="entry name" value="WD40_rpt"/>
</dbReference>
<dbReference type="PROSITE" id="PS00678">
    <property type="entry name" value="WD_REPEATS_1"/>
    <property type="match status" value="1"/>
</dbReference>
<dbReference type="InterPro" id="IPR049566">
    <property type="entry name" value="WDR59_RTC1-like_RING_Znf"/>
</dbReference>
<feature type="compositionally biased region" description="Low complexity" evidence="13">
    <location>
        <begin position="38"/>
        <end position="53"/>
    </location>
</feature>
<dbReference type="GeneID" id="73469558"/>
<dbReference type="Proteomes" id="UP000694255">
    <property type="component" value="Unassembled WGS sequence"/>
</dbReference>
<evidence type="ECO:0000256" key="13">
    <source>
        <dbReference type="SAM" id="MobiDB-lite"/>
    </source>
</evidence>
<dbReference type="GO" id="GO:0016239">
    <property type="term" value="P:positive regulation of macroautophagy"/>
    <property type="evidence" value="ECO:0007669"/>
    <property type="project" value="TreeGrafter"/>
</dbReference>
<dbReference type="GO" id="GO:0061700">
    <property type="term" value="C:GATOR2 complex"/>
    <property type="evidence" value="ECO:0007669"/>
    <property type="project" value="TreeGrafter"/>
</dbReference>
<dbReference type="SMART" id="SM00320">
    <property type="entry name" value="WD40"/>
    <property type="match status" value="3"/>
</dbReference>
<dbReference type="GO" id="GO:1904263">
    <property type="term" value="P:positive regulation of TORC1 signaling"/>
    <property type="evidence" value="ECO:0007669"/>
    <property type="project" value="TreeGrafter"/>
</dbReference>
<dbReference type="GO" id="GO:0005774">
    <property type="term" value="C:vacuolar membrane"/>
    <property type="evidence" value="ECO:0007669"/>
    <property type="project" value="TreeGrafter"/>
</dbReference>
<name>A0A8J5QNN1_9ASCO</name>
<dbReference type="PANTHER" id="PTHR46200">
    <property type="entry name" value="GATOR COMPLEX PROTEIN WDR24"/>
    <property type="match status" value="1"/>
</dbReference>
<keyword evidence="6 12" id="KW-0853">WD repeat</keyword>
<evidence type="ECO:0000313" key="16">
    <source>
        <dbReference type="Proteomes" id="UP000694255"/>
    </source>
</evidence>